<evidence type="ECO:0000313" key="3">
    <source>
        <dbReference type="Proteomes" id="UP000316852"/>
    </source>
</evidence>
<name>A0A538T471_UNCEI</name>
<dbReference type="InterPro" id="IPR050659">
    <property type="entry name" value="Peptidase_M24B"/>
</dbReference>
<dbReference type="Pfam" id="PF00557">
    <property type="entry name" value="Peptidase_M24"/>
    <property type="match status" value="1"/>
</dbReference>
<feature type="domain" description="Peptidase M24" evidence="1">
    <location>
        <begin position="191"/>
        <end position="403"/>
    </location>
</feature>
<dbReference type="AlphaFoldDB" id="A0A538T471"/>
<dbReference type="Gene3D" id="3.90.230.10">
    <property type="entry name" value="Creatinase/methionine aminopeptidase superfamily"/>
    <property type="match status" value="1"/>
</dbReference>
<dbReference type="InterPro" id="IPR000994">
    <property type="entry name" value="Pept_M24"/>
</dbReference>
<organism evidence="2 3">
    <name type="scientific">Eiseniibacteriota bacterium</name>
    <dbReference type="NCBI Taxonomy" id="2212470"/>
    <lineage>
        <taxon>Bacteria</taxon>
        <taxon>Candidatus Eiseniibacteriota</taxon>
    </lineage>
</organism>
<dbReference type="PANTHER" id="PTHR46112:SF3">
    <property type="entry name" value="AMINOPEPTIDASE YPDF"/>
    <property type="match status" value="1"/>
</dbReference>
<dbReference type="InterPro" id="IPR036005">
    <property type="entry name" value="Creatinase/aminopeptidase-like"/>
</dbReference>
<keyword evidence="2" id="KW-0031">Aminopeptidase</keyword>
<dbReference type="PANTHER" id="PTHR46112">
    <property type="entry name" value="AMINOPEPTIDASE"/>
    <property type="match status" value="1"/>
</dbReference>
<dbReference type="SUPFAM" id="SSF55920">
    <property type="entry name" value="Creatinase/aminopeptidase"/>
    <property type="match status" value="1"/>
</dbReference>
<gene>
    <name evidence="2" type="ORF">E6K76_07985</name>
</gene>
<keyword evidence="2" id="KW-0645">Protease</keyword>
<accession>A0A538T471</accession>
<keyword evidence="2" id="KW-0378">Hydrolase</keyword>
<sequence length="424" mass="46175">MTGAGIGPIQDPDSTSRVGRMQAAIRESGMDGWLLFDFHGTNPIARRILGLTASADPPKTTRRWFYWIPASGEPAKLVHRLEPHALDHLPGPALVYLTWEELERMLGAMIHSEGVRSAGYPTVAGTPRRIAMEYSPYSRLPNVSRVDAGTVELVRATGALVVSSAELTQRFEGALAPDARRDHRRTGSALHAIMAAAFQRVRGCARSGTPTTELALQRWLLERLDSEGLTSSDPPTVAANEHSADAHFTNRAALDRPIRAGDFLLLDAWAKSKRPGAVYADYTQVAYFGSAPPEAHQAAFAAVREARDAAIGFVRDSLRAGREPRGCDVDDVAREAIRSQGLGDRFIHRTGHSIGEEVHGNGVHLDNLETRDERSLVEGTLVSVEPGVYLEDFGIRSEVNLLIDGGEAVVTTEPIQREIFVLEA</sequence>
<proteinExistence type="predicted"/>
<protein>
    <submittedName>
        <fullName evidence="2">Aminopeptidase P family protein</fullName>
    </submittedName>
</protein>
<comment type="caution">
    <text evidence="2">The sequence shown here is derived from an EMBL/GenBank/DDBJ whole genome shotgun (WGS) entry which is preliminary data.</text>
</comment>
<reference evidence="2 3" key="1">
    <citation type="journal article" date="2019" name="Nat. Microbiol.">
        <title>Mediterranean grassland soil C-N compound turnover is dependent on rainfall and depth, and is mediated by genomically divergent microorganisms.</title>
        <authorList>
            <person name="Diamond S."/>
            <person name="Andeer P.F."/>
            <person name="Li Z."/>
            <person name="Crits-Christoph A."/>
            <person name="Burstein D."/>
            <person name="Anantharaman K."/>
            <person name="Lane K.R."/>
            <person name="Thomas B.C."/>
            <person name="Pan C."/>
            <person name="Northen T.R."/>
            <person name="Banfield J.F."/>
        </authorList>
    </citation>
    <scope>NUCLEOTIDE SEQUENCE [LARGE SCALE GENOMIC DNA]</scope>
    <source>
        <strain evidence="2">WS_6</strain>
    </source>
</reference>
<dbReference type="GO" id="GO:0004177">
    <property type="term" value="F:aminopeptidase activity"/>
    <property type="evidence" value="ECO:0007669"/>
    <property type="project" value="UniProtKB-KW"/>
</dbReference>
<dbReference type="Proteomes" id="UP000316852">
    <property type="component" value="Unassembled WGS sequence"/>
</dbReference>
<evidence type="ECO:0000259" key="1">
    <source>
        <dbReference type="Pfam" id="PF00557"/>
    </source>
</evidence>
<dbReference type="EMBL" id="VBOW01000035">
    <property type="protein sequence ID" value="TMQ58439.1"/>
    <property type="molecule type" value="Genomic_DNA"/>
</dbReference>
<evidence type="ECO:0000313" key="2">
    <source>
        <dbReference type="EMBL" id="TMQ58439.1"/>
    </source>
</evidence>